<organism evidence="1 2">
    <name type="scientific">Trichothecium roseum</name>
    <dbReference type="NCBI Taxonomy" id="47278"/>
    <lineage>
        <taxon>Eukaryota</taxon>
        <taxon>Fungi</taxon>
        <taxon>Dikarya</taxon>
        <taxon>Ascomycota</taxon>
        <taxon>Pezizomycotina</taxon>
        <taxon>Sordariomycetes</taxon>
        <taxon>Hypocreomycetidae</taxon>
        <taxon>Hypocreales</taxon>
        <taxon>Hypocreales incertae sedis</taxon>
        <taxon>Trichothecium</taxon>
    </lineage>
</organism>
<accession>A0ACC0UR48</accession>
<name>A0ACC0UR48_9HYPO</name>
<keyword evidence="2" id="KW-1185">Reference proteome</keyword>
<comment type="caution">
    <text evidence="1">The sequence shown here is derived from an EMBL/GenBank/DDBJ whole genome shotgun (WGS) entry which is preliminary data.</text>
</comment>
<evidence type="ECO:0000313" key="2">
    <source>
        <dbReference type="Proteomes" id="UP001163324"/>
    </source>
</evidence>
<dbReference type="EMBL" id="CM047948">
    <property type="protein sequence ID" value="KAI9896578.1"/>
    <property type="molecule type" value="Genomic_DNA"/>
</dbReference>
<protein>
    <submittedName>
        <fullName evidence="1">Uncharacterized protein</fullName>
    </submittedName>
</protein>
<reference evidence="1" key="1">
    <citation type="submission" date="2022-10" db="EMBL/GenBank/DDBJ databases">
        <title>Complete Genome of Trichothecium roseum strain YXFP-22015, a Plant Pathogen Isolated from Citrus.</title>
        <authorList>
            <person name="Wang Y."/>
            <person name="Zhu L."/>
        </authorList>
    </citation>
    <scope>NUCLEOTIDE SEQUENCE</scope>
    <source>
        <strain evidence="1">YXFP-22015</strain>
    </source>
</reference>
<evidence type="ECO:0000313" key="1">
    <source>
        <dbReference type="EMBL" id="KAI9896578.1"/>
    </source>
</evidence>
<proteinExistence type="predicted"/>
<dbReference type="Proteomes" id="UP001163324">
    <property type="component" value="Chromosome 9"/>
</dbReference>
<sequence>MAIREDLVTSAVQFLHDPSVSSSTVENRVSFLRSKNLTQEEIDVALQRAGGNPPPTSTPAYPGPSGPPQPYYQQFSPHAWQPPPPPPRRDWRDWFIMATVAGGVGYGIYALGKRYVMPIVAPPTPEKLEQDKKSIEEQFDRAFSLVEQLSKDTEELKKAEHERTERLDTAMSDLESVMSDLKSANRRREDDAQRLRDEVQALKDAIPKALNTQKDLTDNRLREINNELGSLKTLVSQRINSAPATPATPAPPAPTPRTLNGNLPVPVSASKQATVADEAAEKPATPSPAAEAPTSLAQSTFNRTSSARGSGSGGSSTGKASIPAWQMAFTNQNQEKTEQAEASGSA</sequence>
<gene>
    <name evidence="1" type="ORF">N3K66_008750</name>
</gene>